<sequence length="77" mass="9015">MSRQQDSEEWENKLKGKTLLLDDTETTLGAEEVFWARDLPAGHRILPPGSIQTRDYRPDRLNVFVTEDYKVERAYFA</sequence>
<dbReference type="OrthoDB" id="10013825at2759"/>
<dbReference type="PANTHER" id="PTHR39600:SF1">
    <property type="entry name" value="PEPTIDASE INHIBITOR I78 FAMILY PROTEIN"/>
    <property type="match status" value="1"/>
</dbReference>
<comment type="caution">
    <text evidence="1">The sequence shown here is derived from an EMBL/GenBank/DDBJ whole genome shotgun (WGS) entry which is preliminary data.</text>
</comment>
<proteinExistence type="predicted"/>
<name>A0A8H7QP54_9FUNG</name>
<dbReference type="AlphaFoldDB" id="A0A8H7QP54"/>
<protein>
    <submittedName>
        <fullName evidence="1">Uncharacterized protein</fullName>
    </submittedName>
</protein>
<gene>
    <name evidence="1" type="ORF">INT47_008155</name>
</gene>
<accession>A0A8H7QP54</accession>
<dbReference type="Proteomes" id="UP000603453">
    <property type="component" value="Unassembled WGS sequence"/>
</dbReference>
<dbReference type="PANTHER" id="PTHR39600">
    <property type="entry name" value="PEPTIDASE INHIBITOR I78 FAMILY PROTEIN"/>
    <property type="match status" value="1"/>
</dbReference>
<organism evidence="1 2">
    <name type="scientific">Mucor saturninus</name>
    <dbReference type="NCBI Taxonomy" id="64648"/>
    <lineage>
        <taxon>Eukaryota</taxon>
        <taxon>Fungi</taxon>
        <taxon>Fungi incertae sedis</taxon>
        <taxon>Mucoromycota</taxon>
        <taxon>Mucoromycotina</taxon>
        <taxon>Mucoromycetes</taxon>
        <taxon>Mucorales</taxon>
        <taxon>Mucorineae</taxon>
        <taxon>Mucoraceae</taxon>
        <taxon>Mucor</taxon>
    </lineage>
</organism>
<reference evidence="1" key="1">
    <citation type="submission" date="2020-12" db="EMBL/GenBank/DDBJ databases">
        <title>Metabolic potential, ecology and presence of endohyphal bacteria is reflected in genomic diversity of Mucoromycotina.</title>
        <authorList>
            <person name="Muszewska A."/>
            <person name="Okrasinska A."/>
            <person name="Steczkiewicz K."/>
            <person name="Drgas O."/>
            <person name="Orlowska M."/>
            <person name="Perlinska-Lenart U."/>
            <person name="Aleksandrzak-Piekarczyk T."/>
            <person name="Szatraj K."/>
            <person name="Zielenkiewicz U."/>
            <person name="Pilsyk S."/>
            <person name="Malc E."/>
            <person name="Mieczkowski P."/>
            <person name="Kruszewska J.S."/>
            <person name="Biernat P."/>
            <person name="Pawlowska J."/>
        </authorList>
    </citation>
    <scope>NUCLEOTIDE SEQUENCE</scope>
    <source>
        <strain evidence="1">WA0000017839</strain>
    </source>
</reference>
<keyword evidence="2" id="KW-1185">Reference proteome</keyword>
<evidence type="ECO:0000313" key="2">
    <source>
        <dbReference type="Proteomes" id="UP000603453"/>
    </source>
</evidence>
<dbReference type="EMBL" id="JAEPRD010000154">
    <property type="protein sequence ID" value="KAG2196061.1"/>
    <property type="molecule type" value="Genomic_DNA"/>
</dbReference>
<evidence type="ECO:0000313" key="1">
    <source>
        <dbReference type="EMBL" id="KAG2196061.1"/>
    </source>
</evidence>
<dbReference type="Gene3D" id="3.30.10.10">
    <property type="entry name" value="Trypsin Inhibitor V, subunit A"/>
    <property type="match status" value="1"/>
</dbReference>